<reference evidence="2" key="1">
    <citation type="submission" date="2020-05" db="EMBL/GenBank/DDBJ databases">
        <title>WGS assembly of Panicum virgatum.</title>
        <authorList>
            <person name="Lovell J.T."/>
            <person name="Jenkins J."/>
            <person name="Shu S."/>
            <person name="Juenger T.E."/>
            <person name="Schmutz J."/>
        </authorList>
    </citation>
    <scope>NUCLEOTIDE SEQUENCE</scope>
    <source>
        <strain evidence="2">AP13</strain>
    </source>
</reference>
<comment type="caution">
    <text evidence="2">The sequence shown here is derived from an EMBL/GenBank/DDBJ whole genome shotgun (WGS) entry which is preliminary data.</text>
</comment>
<accession>A0A8T0QT35</accession>
<feature type="compositionally biased region" description="Low complexity" evidence="1">
    <location>
        <begin position="1"/>
        <end position="13"/>
    </location>
</feature>
<organism evidence="2 3">
    <name type="scientific">Panicum virgatum</name>
    <name type="common">Blackwell switchgrass</name>
    <dbReference type="NCBI Taxonomy" id="38727"/>
    <lineage>
        <taxon>Eukaryota</taxon>
        <taxon>Viridiplantae</taxon>
        <taxon>Streptophyta</taxon>
        <taxon>Embryophyta</taxon>
        <taxon>Tracheophyta</taxon>
        <taxon>Spermatophyta</taxon>
        <taxon>Magnoliopsida</taxon>
        <taxon>Liliopsida</taxon>
        <taxon>Poales</taxon>
        <taxon>Poaceae</taxon>
        <taxon>PACMAD clade</taxon>
        <taxon>Panicoideae</taxon>
        <taxon>Panicodae</taxon>
        <taxon>Paniceae</taxon>
        <taxon>Panicinae</taxon>
        <taxon>Panicum</taxon>
        <taxon>Panicum sect. Hiantes</taxon>
    </lineage>
</organism>
<proteinExistence type="predicted"/>
<sequence>MQGKGRSPLRFPFRSPPSPFHGRVEQVGSPIWFQSNLGRVQSIQKQSAGDANTDRAAEIWSRGDGTAASFGMEMVALQSEQQLPRQTLARSKSSSLSPMLLQFSSSALHKRKKISLFVRQQIHLTVATLVDY</sequence>
<evidence type="ECO:0000313" key="3">
    <source>
        <dbReference type="Proteomes" id="UP000823388"/>
    </source>
</evidence>
<evidence type="ECO:0000313" key="2">
    <source>
        <dbReference type="EMBL" id="KAG2576189.1"/>
    </source>
</evidence>
<dbReference type="Proteomes" id="UP000823388">
    <property type="component" value="Chromosome 6N"/>
</dbReference>
<keyword evidence="3" id="KW-1185">Reference proteome</keyword>
<gene>
    <name evidence="2" type="ORF">PVAP13_6NG013031</name>
</gene>
<feature type="region of interest" description="Disordered" evidence="1">
    <location>
        <begin position="1"/>
        <end position="22"/>
    </location>
</feature>
<dbReference type="EMBL" id="CM029048">
    <property type="protein sequence ID" value="KAG2576189.1"/>
    <property type="molecule type" value="Genomic_DNA"/>
</dbReference>
<protein>
    <submittedName>
        <fullName evidence="2">Uncharacterized protein</fullName>
    </submittedName>
</protein>
<evidence type="ECO:0000256" key="1">
    <source>
        <dbReference type="SAM" id="MobiDB-lite"/>
    </source>
</evidence>
<name>A0A8T0QT35_PANVG</name>
<dbReference type="AlphaFoldDB" id="A0A8T0QT35"/>